<gene>
    <name evidence="4" type="ORF">C8P68_104345</name>
</gene>
<evidence type="ECO:0000256" key="2">
    <source>
        <dbReference type="ARBA" id="ARBA00022801"/>
    </source>
</evidence>
<dbReference type="PRINTS" id="PR01270">
    <property type="entry name" value="HDASUPER"/>
</dbReference>
<evidence type="ECO:0000313" key="5">
    <source>
        <dbReference type="Proteomes" id="UP000244168"/>
    </source>
</evidence>
<dbReference type="CDD" id="cd09993">
    <property type="entry name" value="HDAC_classIV"/>
    <property type="match status" value="1"/>
</dbReference>
<dbReference type="RefSeq" id="WP_107828796.1">
    <property type="nucleotide sequence ID" value="NZ_CP160205.1"/>
</dbReference>
<dbReference type="Gene3D" id="3.40.800.20">
    <property type="entry name" value="Histone deacetylase domain"/>
    <property type="match status" value="1"/>
</dbReference>
<reference evidence="4 5" key="1">
    <citation type="submission" date="2018-04" db="EMBL/GenBank/DDBJ databases">
        <title>Genomic Encyclopedia of Archaeal and Bacterial Type Strains, Phase II (KMG-II): from individual species to whole genera.</title>
        <authorList>
            <person name="Goeker M."/>
        </authorList>
    </citation>
    <scope>NUCLEOTIDE SEQUENCE [LARGE SCALE GENOMIC DNA]</scope>
    <source>
        <strain evidence="4 5">DSM 26809</strain>
    </source>
</reference>
<dbReference type="PANTHER" id="PTHR10625:SF19">
    <property type="entry name" value="HISTONE DEACETYLASE 12"/>
    <property type="match status" value="1"/>
</dbReference>
<dbReference type="GO" id="GO:0016787">
    <property type="term" value="F:hydrolase activity"/>
    <property type="evidence" value="ECO:0007669"/>
    <property type="project" value="UniProtKB-KW"/>
</dbReference>
<name>A0A2T5J9V4_9SPHI</name>
<dbReference type="GO" id="GO:0040029">
    <property type="term" value="P:epigenetic regulation of gene expression"/>
    <property type="evidence" value="ECO:0007669"/>
    <property type="project" value="TreeGrafter"/>
</dbReference>
<dbReference type="AlphaFoldDB" id="A0A2T5J9V4"/>
<comment type="caution">
    <text evidence="4">The sequence shown here is derived from an EMBL/GenBank/DDBJ whole genome shotgun (WGS) entry which is preliminary data.</text>
</comment>
<organism evidence="4 5">
    <name type="scientific">Mucilaginibacter yixingensis</name>
    <dbReference type="NCBI Taxonomy" id="1295612"/>
    <lineage>
        <taxon>Bacteria</taxon>
        <taxon>Pseudomonadati</taxon>
        <taxon>Bacteroidota</taxon>
        <taxon>Sphingobacteriia</taxon>
        <taxon>Sphingobacteriales</taxon>
        <taxon>Sphingobacteriaceae</taxon>
        <taxon>Mucilaginibacter</taxon>
    </lineage>
</organism>
<dbReference type="Pfam" id="PF00850">
    <property type="entry name" value="Hist_deacetyl"/>
    <property type="match status" value="1"/>
</dbReference>
<accession>A0A2T5J9V4</accession>
<proteinExistence type="inferred from homology"/>
<dbReference type="InterPro" id="IPR037138">
    <property type="entry name" value="His_deacetylse_dom_sf"/>
</dbReference>
<dbReference type="InterPro" id="IPR044150">
    <property type="entry name" value="HDAC_classIV"/>
</dbReference>
<comment type="similarity">
    <text evidence="1">Belongs to the histone deacetylase family.</text>
</comment>
<dbReference type="InterPro" id="IPR023801">
    <property type="entry name" value="His_deacetylse_dom"/>
</dbReference>
<protein>
    <submittedName>
        <fullName evidence="4">Acetoin utilization deacetylase AcuC-like enzyme</fullName>
    </submittedName>
</protein>
<dbReference type="EMBL" id="QAOQ01000004">
    <property type="protein sequence ID" value="PTQ96853.1"/>
    <property type="molecule type" value="Genomic_DNA"/>
</dbReference>
<dbReference type="PANTHER" id="PTHR10625">
    <property type="entry name" value="HISTONE DEACETYLASE HDAC1-RELATED"/>
    <property type="match status" value="1"/>
</dbReference>
<keyword evidence="5" id="KW-1185">Reference proteome</keyword>
<evidence type="ECO:0000259" key="3">
    <source>
        <dbReference type="Pfam" id="PF00850"/>
    </source>
</evidence>
<dbReference type="SUPFAM" id="SSF52768">
    <property type="entry name" value="Arginase/deacetylase"/>
    <property type="match status" value="1"/>
</dbReference>
<dbReference type="InterPro" id="IPR000286">
    <property type="entry name" value="HDACs"/>
</dbReference>
<evidence type="ECO:0000256" key="1">
    <source>
        <dbReference type="ARBA" id="ARBA00005947"/>
    </source>
</evidence>
<keyword evidence="2" id="KW-0378">Hydrolase</keyword>
<feature type="domain" description="Histone deacetylase" evidence="3">
    <location>
        <begin position="23"/>
        <end position="292"/>
    </location>
</feature>
<dbReference type="GO" id="GO:0004407">
    <property type="term" value="F:histone deacetylase activity"/>
    <property type="evidence" value="ECO:0007669"/>
    <property type="project" value="InterPro"/>
</dbReference>
<dbReference type="OrthoDB" id="9808367at2"/>
<dbReference type="Proteomes" id="UP000244168">
    <property type="component" value="Unassembled WGS sequence"/>
</dbReference>
<dbReference type="InterPro" id="IPR023696">
    <property type="entry name" value="Ureohydrolase_dom_sf"/>
</dbReference>
<sequence length="302" mass="34029">MTDLRIAYHPIYAHPLPEGHRFPMLKYELIPEQLLHEGTISPENLFSPGVVSEEVILWTHNKDYWADLRDLRLSPKDQRRIGFPLDARLVEREQRIAQGTIDACGYARQHGIAFNVAGGTHHAGSNWGEGFCMLNDQAVAANYLLHNKISQSILIVDLDVHQGNGTAQIFENEPRVFTFSMHGANNFPYRKETSDLDIPLADGTTGDEFLSILKETLPKLIAQQKPDFVFYLSGVDVLATDKLGKLALTKDECRERDRLVLQACKDHHIPVEVSMGGGYSPHIKDIVDAHCNTFRLAVELFF</sequence>
<evidence type="ECO:0000313" key="4">
    <source>
        <dbReference type="EMBL" id="PTQ96853.1"/>
    </source>
</evidence>